<comment type="caution">
    <text evidence="2">The sequence shown here is derived from an EMBL/GenBank/DDBJ whole genome shotgun (WGS) entry which is preliminary data.</text>
</comment>
<feature type="domain" description="Uroporphyrinogen decarboxylase (URO-D)" evidence="1">
    <location>
        <begin position="3"/>
        <end position="189"/>
    </location>
</feature>
<dbReference type="InterPro" id="IPR000257">
    <property type="entry name" value="Uroporphyrinogen_deCOase"/>
</dbReference>
<evidence type="ECO:0000259" key="1">
    <source>
        <dbReference type="Pfam" id="PF01208"/>
    </source>
</evidence>
<dbReference type="Gene3D" id="3.20.20.210">
    <property type="match status" value="1"/>
</dbReference>
<evidence type="ECO:0000313" key="2">
    <source>
        <dbReference type="EMBL" id="GCD11609.1"/>
    </source>
</evidence>
<name>A0A401UPZ6_9CLOT</name>
<proteinExistence type="predicted"/>
<protein>
    <recommendedName>
        <fullName evidence="1">Uroporphyrinogen decarboxylase (URO-D) domain-containing protein</fullName>
    </recommendedName>
</protein>
<sequence length="206" mass="23340">MNEKERLLRILKGKDVDRTPVICPGGMMSACTTEILEDIEGNHNLDYKTMARASRKIYTGTGFENYGVPFAMIAEAEPIGAKVQIGNKLIEERVIEYNSSPLEQIMKDYSVIPKNENRMNVVLNAIGELKNSSVPVIGNIMGHISTATSAVDPLVILKMLRKDPERVYSFFKFINNYLMEYAREITAKGKTYGKCKYTASPYWRKR</sequence>
<dbReference type="PANTHER" id="PTHR47099">
    <property type="entry name" value="METHYLCOBAMIDE:COM METHYLTRANSFERASE MTBA"/>
    <property type="match status" value="1"/>
</dbReference>
<dbReference type="SUPFAM" id="SSF51726">
    <property type="entry name" value="UROD/MetE-like"/>
    <property type="match status" value="1"/>
</dbReference>
<dbReference type="PANTHER" id="PTHR47099:SF1">
    <property type="entry name" value="METHYLCOBAMIDE:COM METHYLTRANSFERASE MTBA"/>
    <property type="match status" value="1"/>
</dbReference>
<keyword evidence="3" id="KW-1185">Reference proteome</keyword>
<evidence type="ECO:0000313" key="3">
    <source>
        <dbReference type="Proteomes" id="UP000287872"/>
    </source>
</evidence>
<gene>
    <name evidence="2" type="ORF">Ctaglu_32320</name>
</gene>
<organism evidence="2 3">
    <name type="scientific">Clostridium tagluense</name>
    <dbReference type="NCBI Taxonomy" id="360422"/>
    <lineage>
        <taxon>Bacteria</taxon>
        <taxon>Bacillati</taxon>
        <taxon>Bacillota</taxon>
        <taxon>Clostridia</taxon>
        <taxon>Eubacteriales</taxon>
        <taxon>Clostridiaceae</taxon>
        <taxon>Clostridium</taxon>
    </lineage>
</organism>
<dbReference type="InterPro" id="IPR052024">
    <property type="entry name" value="Methanogen_methyltrans"/>
</dbReference>
<reference evidence="2 3" key="1">
    <citation type="submission" date="2018-11" db="EMBL/GenBank/DDBJ databases">
        <title>Genome sequencing and assembly of Clostridium tagluense strain A121.</title>
        <authorList>
            <person name="Murakami T."/>
            <person name="Segawa T."/>
            <person name="Shcherbakova V.A."/>
            <person name="Mori H."/>
            <person name="Yoshimura Y."/>
        </authorList>
    </citation>
    <scope>NUCLEOTIDE SEQUENCE [LARGE SCALE GENOMIC DNA]</scope>
    <source>
        <strain evidence="2 3">A121</strain>
    </source>
</reference>
<dbReference type="Pfam" id="PF01208">
    <property type="entry name" value="URO-D"/>
    <property type="match status" value="1"/>
</dbReference>
<dbReference type="EMBL" id="BHYK01000020">
    <property type="protein sequence ID" value="GCD11609.1"/>
    <property type="molecule type" value="Genomic_DNA"/>
</dbReference>
<dbReference type="InterPro" id="IPR038071">
    <property type="entry name" value="UROD/MetE-like_sf"/>
</dbReference>
<dbReference type="AlphaFoldDB" id="A0A401UPZ6"/>
<dbReference type="GO" id="GO:0006779">
    <property type="term" value="P:porphyrin-containing compound biosynthetic process"/>
    <property type="evidence" value="ECO:0007669"/>
    <property type="project" value="InterPro"/>
</dbReference>
<dbReference type="RefSeq" id="WP_233439821.1">
    <property type="nucleotide sequence ID" value="NZ_BHYK01000020.1"/>
</dbReference>
<accession>A0A401UPZ6</accession>
<dbReference type="Proteomes" id="UP000287872">
    <property type="component" value="Unassembled WGS sequence"/>
</dbReference>
<dbReference type="PROSITE" id="PS51257">
    <property type="entry name" value="PROKAR_LIPOPROTEIN"/>
    <property type="match status" value="1"/>
</dbReference>
<dbReference type="GO" id="GO:0004853">
    <property type="term" value="F:uroporphyrinogen decarboxylase activity"/>
    <property type="evidence" value="ECO:0007669"/>
    <property type="project" value="InterPro"/>
</dbReference>